<keyword evidence="2" id="KW-1133">Transmembrane helix</keyword>
<evidence type="ECO:0000313" key="4">
    <source>
        <dbReference type="Proteomes" id="UP000504633"/>
    </source>
</evidence>
<dbReference type="RefSeq" id="XP_023169720.2">
    <property type="nucleotide sequence ID" value="XM_023313952.2"/>
</dbReference>
<accession>A0A6J1LTI9</accession>
<evidence type="ECO:0000256" key="1">
    <source>
        <dbReference type="SAM" id="MobiDB-lite"/>
    </source>
</evidence>
<dbReference type="OMA" id="VETEQCE"/>
<dbReference type="Proteomes" id="UP000504633">
    <property type="component" value="Unplaced"/>
</dbReference>
<protein>
    <submittedName>
        <fullName evidence="5">Uncharacterized protein LOC111598618</fullName>
    </submittedName>
</protein>
<evidence type="ECO:0000256" key="2">
    <source>
        <dbReference type="SAM" id="Phobius"/>
    </source>
</evidence>
<dbReference type="GeneID" id="111598618"/>
<evidence type="ECO:0000256" key="3">
    <source>
        <dbReference type="SAM" id="SignalP"/>
    </source>
</evidence>
<dbReference type="KEGG" id="dhe:111598618"/>
<name>A0A6J1LTI9_DROHY</name>
<dbReference type="AlphaFoldDB" id="A0A6J1LTI9"/>
<feature type="region of interest" description="Disordered" evidence="1">
    <location>
        <begin position="332"/>
        <end position="359"/>
    </location>
</feature>
<gene>
    <name evidence="5" type="primary">LOC111598618</name>
</gene>
<dbReference type="OrthoDB" id="5977855at2759"/>
<keyword evidence="2" id="KW-0472">Membrane</keyword>
<feature type="transmembrane region" description="Helical" evidence="2">
    <location>
        <begin position="379"/>
        <end position="405"/>
    </location>
</feature>
<reference evidence="5" key="1">
    <citation type="submission" date="2025-08" db="UniProtKB">
        <authorList>
            <consortium name="RefSeq"/>
        </authorList>
    </citation>
    <scope>IDENTIFICATION</scope>
    <source>
        <strain evidence="5">15085-1641.00</strain>
        <tissue evidence="5">Whole body</tissue>
    </source>
</reference>
<evidence type="ECO:0000313" key="5">
    <source>
        <dbReference type="RefSeq" id="XP_023169720.2"/>
    </source>
</evidence>
<keyword evidence="3" id="KW-0732">Signal</keyword>
<keyword evidence="4" id="KW-1185">Reference proteome</keyword>
<sequence>MLQQLLLCLISLNISGIYASCTVTRVIMRVPREHDIGLVFDLTLSNRKKDKSELLELTVSSNGDCTLNLTNGQQLQAGTIFGGDFGSIEPGNSVTVSLVWPTVSLYNRVGSCPIVISSANHQNEVYKTNQIVYFDTRFETLDPGNHSLRRRKDYVDCKNWDQDYLRNCTPLNCEERYFGKRSFYNRTTEQCEPVPPCFGEDVVYDFYANECIDMDSYITDEEIEQLKQGKFDNNFLDLQPYNTEWHSSEQKIKHNDPHRKQALKKCNFASELSLIDFNNCFQHLKDPIVMETKTIKSTVSKKLKKKSAAPNSILRSFYYDFYMPLNKENNLEDDTNNFKGNRTSGSDSSNKDEDNNNYKGDKVSSGTITKLTWHSTKKWLTFIITVLLILVLTCITYIVVCLTIYKILEILAGLKPHEGTGDHLSKRLTPRKQHVSHNVMTSASLMSQLK</sequence>
<feature type="signal peptide" evidence="3">
    <location>
        <begin position="1"/>
        <end position="19"/>
    </location>
</feature>
<feature type="chain" id="PRO_5026794174" evidence="3">
    <location>
        <begin position="20"/>
        <end position="450"/>
    </location>
</feature>
<keyword evidence="2" id="KW-0812">Transmembrane</keyword>
<feature type="compositionally biased region" description="Basic and acidic residues" evidence="1">
    <location>
        <begin position="349"/>
        <end position="359"/>
    </location>
</feature>
<proteinExistence type="predicted"/>
<organism evidence="4 5">
    <name type="scientific">Drosophila hydei</name>
    <name type="common">Fruit fly</name>
    <dbReference type="NCBI Taxonomy" id="7224"/>
    <lineage>
        <taxon>Eukaryota</taxon>
        <taxon>Metazoa</taxon>
        <taxon>Ecdysozoa</taxon>
        <taxon>Arthropoda</taxon>
        <taxon>Hexapoda</taxon>
        <taxon>Insecta</taxon>
        <taxon>Pterygota</taxon>
        <taxon>Neoptera</taxon>
        <taxon>Endopterygota</taxon>
        <taxon>Diptera</taxon>
        <taxon>Brachycera</taxon>
        <taxon>Muscomorpha</taxon>
        <taxon>Ephydroidea</taxon>
        <taxon>Drosophilidae</taxon>
        <taxon>Drosophila</taxon>
    </lineage>
</organism>